<feature type="region of interest" description="Disordered" evidence="1">
    <location>
        <begin position="261"/>
        <end position="290"/>
    </location>
</feature>
<comment type="caution">
    <text evidence="2">The sequence shown here is derived from an EMBL/GenBank/DDBJ whole genome shotgun (WGS) entry which is preliminary data.</text>
</comment>
<proteinExistence type="predicted"/>
<dbReference type="RefSeq" id="XP_044718933.1">
    <property type="nucleotide sequence ID" value="XM_044865969.1"/>
</dbReference>
<feature type="compositionally biased region" description="Basic and acidic residues" evidence="1">
    <location>
        <begin position="58"/>
        <end position="71"/>
    </location>
</feature>
<evidence type="ECO:0000313" key="3">
    <source>
        <dbReference type="Proteomes" id="UP000824596"/>
    </source>
</evidence>
<feature type="region of interest" description="Disordered" evidence="1">
    <location>
        <begin position="207"/>
        <end position="228"/>
    </location>
</feature>
<keyword evidence="3" id="KW-1185">Reference proteome</keyword>
<sequence length="389" mass="42766">MALEVQASRQHPQDFSCKWRLRTLLGPAPRPDVLQTGPTMAKAQGPLLASSKQLLGNDTHHSHSWDTRGWEPKAATRRSCSPRPPTAPVSSPRRAKPSQFLPIASLLNPHTGLKRRRHDLDVDGPNTAALSSKKRRLRLHLVTSPLSRPYAQPASHIHVRTDTKATASRSAKEATVSAQPRLPHLPATSFLRLSVVNRMRERMELRGPPILRPGRPDASLDTLDPTPRASWFQSRSRYEPGGRMLGPGPSDAGAGRRLIAKRPDRLCPSRERPLPPPEKTLPELQSQPTPLPTGLRLAAIDTITSLLSDAPPLASEDRLFTSVHDDFGQDGFSFSNHSDQGFHDASEEPRDLYCNFGVLLGKVRPRCAGGPDQRGGDAEGLKEVPWVAR</sequence>
<protein>
    <submittedName>
        <fullName evidence="2">Uncharacterized protein</fullName>
    </submittedName>
</protein>
<feature type="compositionally biased region" description="Basic and acidic residues" evidence="1">
    <location>
        <begin position="261"/>
        <end position="273"/>
    </location>
</feature>
<dbReference type="Proteomes" id="UP000824596">
    <property type="component" value="Unassembled WGS sequence"/>
</dbReference>
<accession>A0A9P8MUD6</accession>
<dbReference type="GeneID" id="68356627"/>
<dbReference type="EMBL" id="JAIZPD010000008">
    <property type="protein sequence ID" value="KAH0961420.1"/>
    <property type="molecule type" value="Genomic_DNA"/>
</dbReference>
<feature type="region of interest" description="Disordered" evidence="1">
    <location>
        <begin position="56"/>
        <end position="100"/>
    </location>
</feature>
<dbReference type="AlphaFoldDB" id="A0A9P8MUD6"/>
<organism evidence="2 3">
    <name type="scientific">Hirsutella rhossiliensis</name>
    <dbReference type="NCBI Taxonomy" id="111463"/>
    <lineage>
        <taxon>Eukaryota</taxon>
        <taxon>Fungi</taxon>
        <taxon>Dikarya</taxon>
        <taxon>Ascomycota</taxon>
        <taxon>Pezizomycotina</taxon>
        <taxon>Sordariomycetes</taxon>
        <taxon>Hypocreomycetidae</taxon>
        <taxon>Hypocreales</taxon>
        <taxon>Ophiocordycipitaceae</taxon>
        <taxon>Hirsutella</taxon>
    </lineage>
</organism>
<reference evidence="2" key="1">
    <citation type="submission" date="2021-09" db="EMBL/GenBank/DDBJ databases">
        <title>A high-quality genome of the endoparasitic fungus Hirsutella rhossiliensis with a comparison of Hirsutella genomes reveals transposable elements contributing to genome size variation.</title>
        <authorList>
            <person name="Lin R."/>
            <person name="Jiao Y."/>
            <person name="Sun X."/>
            <person name="Ling J."/>
            <person name="Xie B."/>
            <person name="Cheng X."/>
        </authorList>
    </citation>
    <scope>NUCLEOTIDE SEQUENCE</scope>
    <source>
        <strain evidence="2">HR02</strain>
    </source>
</reference>
<name>A0A9P8MUD6_9HYPO</name>
<gene>
    <name evidence="2" type="ORF">HRG_07498</name>
</gene>
<feature type="region of interest" description="Disordered" evidence="1">
    <location>
        <begin position="367"/>
        <end position="389"/>
    </location>
</feature>
<evidence type="ECO:0000313" key="2">
    <source>
        <dbReference type="EMBL" id="KAH0961420.1"/>
    </source>
</evidence>
<evidence type="ECO:0000256" key="1">
    <source>
        <dbReference type="SAM" id="MobiDB-lite"/>
    </source>
</evidence>
<dbReference type="OrthoDB" id="5387995at2759"/>